<dbReference type="PANTHER" id="PTHR24384:SF30">
    <property type="entry name" value="ZINC FINGER PROTEIN 664"/>
    <property type="match status" value="1"/>
</dbReference>
<accession>A0A7N8YH42</accession>
<keyword evidence="10" id="KW-1185">Reference proteome</keyword>
<dbReference type="SMART" id="SM00355">
    <property type="entry name" value="ZnF_C2H2"/>
    <property type="match status" value="3"/>
</dbReference>
<evidence type="ECO:0000256" key="7">
    <source>
        <dbReference type="SAM" id="MobiDB-lite"/>
    </source>
</evidence>
<evidence type="ECO:0000259" key="8">
    <source>
        <dbReference type="PROSITE" id="PS50157"/>
    </source>
</evidence>
<dbReference type="PROSITE" id="PS50157">
    <property type="entry name" value="ZINC_FINGER_C2H2_2"/>
    <property type="match status" value="3"/>
</dbReference>
<dbReference type="FunFam" id="3.30.160.60:FF:002402">
    <property type="entry name" value="Zinc finger protein 347"/>
    <property type="match status" value="1"/>
</dbReference>
<keyword evidence="4" id="KW-0862">Zinc</keyword>
<dbReference type="InterPro" id="IPR050752">
    <property type="entry name" value="C2H2-ZF_domain"/>
</dbReference>
<keyword evidence="1" id="KW-0479">Metal-binding</keyword>
<dbReference type="GO" id="GO:0005634">
    <property type="term" value="C:nucleus"/>
    <property type="evidence" value="ECO:0007669"/>
    <property type="project" value="UniProtKB-SubCell"/>
</dbReference>
<feature type="domain" description="C2H2-type" evidence="8">
    <location>
        <begin position="270"/>
        <end position="297"/>
    </location>
</feature>
<feature type="compositionally biased region" description="Polar residues" evidence="7">
    <location>
        <begin position="97"/>
        <end position="107"/>
    </location>
</feature>
<dbReference type="AlphaFoldDB" id="A0A7N8YH42"/>
<dbReference type="GeneTree" id="ENSGT00940000155274"/>
<reference evidence="9" key="2">
    <citation type="submission" date="2025-09" db="UniProtKB">
        <authorList>
            <consortium name="Ensembl"/>
        </authorList>
    </citation>
    <scope>IDENTIFICATION</scope>
</reference>
<feature type="domain" description="C2H2-type" evidence="8">
    <location>
        <begin position="336"/>
        <end position="367"/>
    </location>
</feature>
<proteinExistence type="predicted"/>
<organism evidence="9 10">
    <name type="scientific">Mastacembelus armatus</name>
    <name type="common">zig-zag eel</name>
    <dbReference type="NCBI Taxonomy" id="205130"/>
    <lineage>
        <taxon>Eukaryota</taxon>
        <taxon>Metazoa</taxon>
        <taxon>Chordata</taxon>
        <taxon>Craniata</taxon>
        <taxon>Vertebrata</taxon>
        <taxon>Euteleostomi</taxon>
        <taxon>Actinopterygii</taxon>
        <taxon>Neopterygii</taxon>
        <taxon>Teleostei</taxon>
        <taxon>Neoteleostei</taxon>
        <taxon>Acanthomorphata</taxon>
        <taxon>Anabantaria</taxon>
        <taxon>Synbranchiformes</taxon>
        <taxon>Mastacembelidae</taxon>
        <taxon>Mastacembelus</taxon>
    </lineage>
</organism>
<dbReference type="FunFam" id="3.30.160.60:FF:002343">
    <property type="entry name" value="Zinc finger protein 33A"/>
    <property type="match status" value="1"/>
</dbReference>
<evidence type="ECO:0000256" key="2">
    <source>
        <dbReference type="ARBA" id="ARBA00022737"/>
    </source>
</evidence>
<keyword evidence="3 6" id="KW-0863">Zinc-finger</keyword>
<reference evidence="9" key="1">
    <citation type="submission" date="2025-08" db="UniProtKB">
        <authorList>
            <consortium name="Ensembl"/>
        </authorList>
    </citation>
    <scope>IDENTIFICATION</scope>
</reference>
<dbReference type="Gene3D" id="3.30.160.60">
    <property type="entry name" value="Classic Zinc Finger"/>
    <property type="match status" value="4"/>
</dbReference>
<feature type="compositionally biased region" description="Polar residues" evidence="7">
    <location>
        <begin position="134"/>
        <end position="150"/>
    </location>
</feature>
<feature type="compositionally biased region" description="Polar residues" evidence="7">
    <location>
        <begin position="190"/>
        <end position="211"/>
    </location>
</feature>
<sequence length="410" mass="45551">MFSPPQTADDKRCREEGLSPRWGEEIKATETGPDSHSSGYLGSDDHIDSETIGRAKSKHFSSLVGMEAKPKVTHEGPLPETKPCSPAAEPEVISPEILNSLNVVSSTEPEDPKIKETVDVNGNEGSRPDGVFDSSKNANSSQNEETSSTDVVVPSEETPKPVEIPPSLKTENIEIELDRLNPVSEAISPESLQHNANATVKSESSNYQQNTFRRKRGGRRRKRMNNVLVQKEQAVTGHEGITDSGEMDKDASSNANTNVIYTKKGRKTLLKCGYCGRIFKFLSQFVIHQRIHTGERPFKCSECGKGFSKNSNLNLHLKTHRKSNIYQKCPFCKIKFSCSEYEKYCGKTFPFQSALIRHVRVHTGEKPYKCDICGKAFAKQSPIRTNPGIESLLNDDASQQINCRVCSNDQ</sequence>
<dbReference type="FunFam" id="3.30.160.60:FF:000176">
    <property type="entry name" value="zinc finger protein 70"/>
    <property type="match status" value="1"/>
</dbReference>
<dbReference type="PANTHER" id="PTHR24384">
    <property type="entry name" value="FINGER PUTATIVE TRANSCRIPTION FACTOR FAMILY-RELATED"/>
    <property type="match status" value="1"/>
</dbReference>
<dbReference type="Ensembl" id="ENSMAMT00000047642.1">
    <property type="protein sequence ID" value="ENSMAMP00000065579.1"/>
    <property type="gene ID" value="ENSMAMG00000027720.1"/>
</dbReference>
<evidence type="ECO:0000256" key="6">
    <source>
        <dbReference type="PROSITE-ProRule" id="PRU00042"/>
    </source>
</evidence>
<dbReference type="InParanoid" id="A0A7N8YH42"/>
<evidence type="ECO:0000313" key="10">
    <source>
        <dbReference type="Proteomes" id="UP000261640"/>
    </source>
</evidence>
<feature type="region of interest" description="Disordered" evidence="7">
    <location>
        <begin position="186"/>
        <end position="220"/>
    </location>
</feature>
<dbReference type="Pfam" id="PF00096">
    <property type="entry name" value="zf-C2H2"/>
    <property type="match status" value="3"/>
</dbReference>
<evidence type="ECO:0000313" key="9">
    <source>
        <dbReference type="Ensembl" id="ENSMAMP00000065579.1"/>
    </source>
</evidence>
<name>A0A7N8YH42_9TELE</name>
<dbReference type="InterPro" id="IPR013087">
    <property type="entry name" value="Znf_C2H2_type"/>
</dbReference>
<dbReference type="GO" id="GO:0000978">
    <property type="term" value="F:RNA polymerase II cis-regulatory region sequence-specific DNA binding"/>
    <property type="evidence" value="ECO:0007669"/>
    <property type="project" value="TreeGrafter"/>
</dbReference>
<keyword evidence="5" id="KW-0238">DNA-binding</keyword>
<dbReference type="Proteomes" id="UP000261640">
    <property type="component" value="Unplaced"/>
</dbReference>
<evidence type="ECO:0000256" key="5">
    <source>
        <dbReference type="ARBA" id="ARBA00023125"/>
    </source>
</evidence>
<keyword evidence="2" id="KW-0677">Repeat</keyword>
<evidence type="ECO:0000256" key="4">
    <source>
        <dbReference type="ARBA" id="ARBA00022833"/>
    </source>
</evidence>
<evidence type="ECO:0000256" key="3">
    <source>
        <dbReference type="ARBA" id="ARBA00022771"/>
    </source>
</evidence>
<dbReference type="InterPro" id="IPR036236">
    <property type="entry name" value="Znf_C2H2_sf"/>
</dbReference>
<feature type="compositionally biased region" description="Basic and acidic residues" evidence="7">
    <location>
        <begin position="43"/>
        <end position="53"/>
    </location>
</feature>
<dbReference type="PROSITE" id="PS00028">
    <property type="entry name" value="ZINC_FINGER_C2H2_1"/>
    <property type="match status" value="2"/>
</dbReference>
<protein>
    <recommendedName>
        <fullName evidence="8">C2H2-type domain-containing protein</fullName>
    </recommendedName>
</protein>
<feature type="region of interest" description="Disordered" evidence="7">
    <location>
        <begin position="1"/>
        <end position="170"/>
    </location>
</feature>
<dbReference type="SUPFAM" id="SSF57667">
    <property type="entry name" value="beta-beta-alpha zinc fingers"/>
    <property type="match status" value="2"/>
</dbReference>
<evidence type="ECO:0000256" key="1">
    <source>
        <dbReference type="ARBA" id="ARBA00022723"/>
    </source>
</evidence>
<dbReference type="GO" id="GO:0000981">
    <property type="term" value="F:DNA-binding transcription factor activity, RNA polymerase II-specific"/>
    <property type="evidence" value="ECO:0007669"/>
    <property type="project" value="TreeGrafter"/>
</dbReference>
<feature type="compositionally biased region" description="Basic and acidic residues" evidence="7">
    <location>
        <begin position="8"/>
        <end position="28"/>
    </location>
</feature>
<feature type="domain" description="C2H2-type" evidence="8">
    <location>
        <begin position="298"/>
        <end position="325"/>
    </location>
</feature>
<dbReference type="GO" id="GO:0008270">
    <property type="term" value="F:zinc ion binding"/>
    <property type="evidence" value="ECO:0007669"/>
    <property type="project" value="UniProtKB-KW"/>
</dbReference>